<protein>
    <recommendedName>
        <fullName evidence="1">HTH cro/C1-type domain-containing protein</fullName>
    </recommendedName>
</protein>
<accession>A0A0R1WI89</accession>
<evidence type="ECO:0000313" key="2">
    <source>
        <dbReference type="EMBL" id="KRM17457.1"/>
    </source>
</evidence>
<dbReference type="PATRIC" id="fig|1423774.3.peg.2754"/>
<evidence type="ECO:0000259" key="1">
    <source>
        <dbReference type="PROSITE" id="PS50943"/>
    </source>
</evidence>
<organism evidence="2 3">
    <name type="scientific">Companilactobacillus nantensis DSM 16982</name>
    <dbReference type="NCBI Taxonomy" id="1423774"/>
    <lineage>
        <taxon>Bacteria</taxon>
        <taxon>Bacillati</taxon>
        <taxon>Bacillota</taxon>
        <taxon>Bacilli</taxon>
        <taxon>Lactobacillales</taxon>
        <taxon>Lactobacillaceae</taxon>
        <taxon>Companilactobacillus</taxon>
    </lineage>
</organism>
<proteinExistence type="predicted"/>
<dbReference type="EMBL" id="AZFV01000009">
    <property type="protein sequence ID" value="KRM17457.1"/>
    <property type="molecule type" value="Genomic_DNA"/>
</dbReference>
<reference evidence="2 3" key="1">
    <citation type="journal article" date="2015" name="Genome Announc.">
        <title>Expanding the biotechnology potential of lactobacilli through comparative genomics of 213 strains and associated genera.</title>
        <authorList>
            <person name="Sun Z."/>
            <person name="Harris H.M."/>
            <person name="McCann A."/>
            <person name="Guo C."/>
            <person name="Argimon S."/>
            <person name="Zhang W."/>
            <person name="Yang X."/>
            <person name="Jeffery I.B."/>
            <person name="Cooney J.C."/>
            <person name="Kagawa T.F."/>
            <person name="Liu W."/>
            <person name="Song Y."/>
            <person name="Salvetti E."/>
            <person name="Wrobel A."/>
            <person name="Rasinkangas P."/>
            <person name="Parkhill J."/>
            <person name="Rea M.C."/>
            <person name="O'Sullivan O."/>
            <person name="Ritari J."/>
            <person name="Douillard F.P."/>
            <person name="Paul Ross R."/>
            <person name="Yang R."/>
            <person name="Briner A.E."/>
            <person name="Felis G.E."/>
            <person name="de Vos W.M."/>
            <person name="Barrangou R."/>
            <person name="Klaenhammer T.R."/>
            <person name="Caufield P.W."/>
            <person name="Cui Y."/>
            <person name="Zhang H."/>
            <person name="O'Toole P.W."/>
        </authorList>
    </citation>
    <scope>NUCLEOTIDE SEQUENCE [LARGE SCALE GENOMIC DNA]</scope>
    <source>
        <strain evidence="2 3">DSM 16982</strain>
    </source>
</reference>
<dbReference type="Pfam" id="PF13443">
    <property type="entry name" value="HTH_26"/>
    <property type="match status" value="1"/>
</dbReference>
<dbReference type="AlphaFoldDB" id="A0A0R1WI89"/>
<dbReference type="STRING" id="1423774.FD31_GL002647"/>
<dbReference type="InterPro" id="IPR001387">
    <property type="entry name" value="Cro/C1-type_HTH"/>
</dbReference>
<feature type="domain" description="HTH cro/C1-type" evidence="1">
    <location>
        <begin position="7"/>
        <end position="60"/>
    </location>
</feature>
<dbReference type="SMART" id="SM00530">
    <property type="entry name" value="HTH_XRE"/>
    <property type="match status" value="1"/>
</dbReference>
<sequence length="112" mass="12764">MTTFERIKKISKDKGYSLKQVAIKAGLSENAIYRYNQGVEPKYNTLKVIADALHVSVEELTGDSKIKSSSTDDNGDIDLEKEIAKGRTVRWEGREIPPEEWEMFRRIMEGGK</sequence>
<keyword evidence="3" id="KW-1185">Reference proteome</keyword>
<dbReference type="GO" id="GO:0003677">
    <property type="term" value="F:DNA binding"/>
    <property type="evidence" value="ECO:0007669"/>
    <property type="project" value="InterPro"/>
</dbReference>
<dbReference type="Proteomes" id="UP000051302">
    <property type="component" value="Unassembled WGS sequence"/>
</dbReference>
<dbReference type="RefSeq" id="WP_057891721.1">
    <property type="nucleotide sequence ID" value="NZ_AZFV01000009.1"/>
</dbReference>
<dbReference type="CDD" id="cd00093">
    <property type="entry name" value="HTH_XRE"/>
    <property type="match status" value="1"/>
</dbReference>
<dbReference type="InterPro" id="IPR010982">
    <property type="entry name" value="Lambda_DNA-bd_dom_sf"/>
</dbReference>
<name>A0A0R1WI89_9LACO</name>
<dbReference type="PROSITE" id="PS50943">
    <property type="entry name" value="HTH_CROC1"/>
    <property type="match status" value="1"/>
</dbReference>
<dbReference type="Gene3D" id="1.10.260.40">
    <property type="entry name" value="lambda repressor-like DNA-binding domains"/>
    <property type="match status" value="1"/>
</dbReference>
<comment type="caution">
    <text evidence="2">The sequence shown here is derived from an EMBL/GenBank/DDBJ whole genome shotgun (WGS) entry which is preliminary data.</text>
</comment>
<gene>
    <name evidence="2" type="ORF">FD31_GL002647</name>
</gene>
<dbReference type="SUPFAM" id="SSF47413">
    <property type="entry name" value="lambda repressor-like DNA-binding domains"/>
    <property type="match status" value="1"/>
</dbReference>
<evidence type="ECO:0000313" key="3">
    <source>
        <dbReference type="Proteomes" id="UP000051302"/>
    </source>
</evidence>